<sequence length="178" mass="20507">MNPFIGVELQDKPGAIQRLLLMLGQRNVDIEQMTIKKDRDTSRLTVMIGIAGTHERAQWIRRQMTRHQDVTRTFIVKNSYHTVLVAAVPTQKPAHVPLVSATPIDSHAGYYTVAGPRHAIEQWIEDNHARVFALFPSCLTLKISDKMPKKSVYHTRGGWNHERKIILRRQRRSEVVNR</sequence>
<dbReference type="Gene3D" id="3.30.70.260">
    <property type="match status" value="1"/>
</dbReference>
<dbReference type="RefSeq" id="WP_020374496.1">
    <property type="nucleotide sequence ID" value="NZ_MDZD01000018.1"/>
</dbReference>
<dbReference type="EMBL" id="PXYX01000039">
    <property type="protein sequence ID" value="PSR24955.1"/>
    <property type="molecule type" value="Genomic_DNA"/>
</dbReference>
<organism evidence="2 3">
    <name type="scientific">Sulfobacillus thermosulfidooxidans</name>
    <dbReference type="NCBI Taxonomy" id="28034"/>
    <lineage>
        <taxon>Bacteria</taxon>
        <taxon>Bacillati</taxon>
        <taxon>Bacillota</taxon>
        <taxon>Clostridia</taxon>
        <taxon>Eubacteriales</taxon>
        <taxon>Clostridiales Family XVII. Incertae Sedis</taxon>
        <taxon>Sulfobacillus</taxon>
    </lineage>
</organism>
<dbReference type="CDD" id="cd02116">
    <property type="entry name" value="ACT"/>
    <property type="match status" value="1"/>
</dbReference>
<comment type="caution">
    <text evidence="2">The sequence shown here is derived from an EMBL/GenBank/DDBJ whole genome shotgun (WGS) entry which is preliminary data.</text>
</comment>
<proteinExistence type="predicted"/>
<name>A0A1R0IQ11_SULTH</name>
<evidence type="ECO:0000313" key="3">
    <source>
        <dbReference type="Proteomes" id="UP000242705"/>
    </source>
</evidence>
<dbReference type="AlphaFoldDB" id="A0A1R0IQ11"/>
<gene>
    <name evidence="2" type="ORF">C7B47_13520</name>
</gene>
<dbReference type="SUPFAM" id="SSF55021">
    <property type="entry name" value="ACT-like"/>
    <property type="match status" value="1"/>
</dbReference>
<reference evidence="2 3" key="1">
    <citation type="journal article" date="2014" name="BMC Genomics">
        <title>Comparison of environmental and isolate Sulfobacillus genomes reveals diverse carbon, sulfur, nitrogen, and hydrogen metabolisms.</title>
        <authorList>
            <person name="Justice N.B."/>
            <person name="Norman A."/>
            <person name="Brown C.T."/>
            <person name="Singh A."/>
            <person name="Thomas B.C."/>
            <person name="Banfield J.F."/>
        </authorList>
    </citation>
    <scope>NUCLEOTIDE SEQUENCE [LARGE SCALE GENOMIC DNA]</scope>
    <source>
        <strain evidence="2">AMDSBA5</strain>
    </source>
</reference>
<evidence type="ECO:0000313" key="2">
    <source>
        <dbReference type="EMBL" id="PSR24955.1"/>
    </source>
</evidence>
<dbReference type="Proteomes" id="UP000242705">
    <property type="component" value="Unassembled WGS sequence"/>
</dbReference>
<dbReference type="PROSITE" id="PS51671">
    <property type="entry name" value="ACT"/>
    <property type="match status" value="1"/>
</dbReference>
<dbReference type="InterPro" id="IPR002912">
    <property type="entry name" value="ACT_dom"/>
</dbReference>
<protein>
    <recommendedName>
        <fullName evidence="1">ACT domain-containing protein</fullName>
    </recommendedName>
</protein>
<dbReference type="InterPro" id="IPR045865">
    <property type="entry name" value="ACT-like_dom_sf"/>
</dbReference>
<feature type="domain" description="ACT" evidence="1">
    <location>
        <begin position="4"/>
        <end position="78"/>
    </location>
</feature>
<evidence type="ECO:0000259" key="1">
    <source>
        <dbReference type="PROSITE" id="PS51671"/>
    </source>
</evidence>
<accession>A0A1R0IQ11</accession>